<name>A0A6G0WAG2_9STRA</name>
<dbReference type="AlphaFoldDB" id="A0A6G0WAG2"/>
<dbReference type="Proteomes" id="UP000481153">
    <property type="component" value="Unassembled WGS sequence"/>
</dbReference>
<keyword evidence="2" id="KW-1185">Reference proteome</keyword>
<evidence type="ECO:0000313" key="1">
    <source>
        <dbReference type="EMBL" id="KAF0724226.1"/>
    </source>
</evidence>
<organism evidence="1 2">
    <name type="scientific">Aphanomyces euteiches</name>
    <dbReference type="NCBI Taxonomy" id="100861"/>
    <lineage>
        <taxon>Eukaryota</taxon>
        <taxon>Sar</taxon>
        <taxon>Stramenopiles</taxon>
        <taxon>Oomycota</taxon>
        <taxon>Saprolegniomycetes</taxon>
        <taxon>Saprolegniales</taxon>
        <taxon>Verrucalvaceae</taxon>
        <taxon>Aphanomyces</taxon>
    </lineage>
</organism>
<dbReference type="PANTHER" id="PTHR31827">
    <property type="entry name" value="EMB|CAB89363.1"/>
    <property type="match status" value="1"/>
</dbReference>
<comment type="caution">
    <text evidence="1">The sequence shown here is derived from an EMBL/GenBank/DDBJ whole genome shotgun (WGS) entry which is preliminary data.</text>
</comment>
<sequence length="182" mass="20297">MSANDDVVSCFFNDCSNPAEINSWKCHFHRHRGRCRIENCRNQVYARHLCGRHGGKKQCKVDGCTLNARLGAVCCKHGAGSLRKLCVHPNCTKQVHARDRCVRHGGGRQCRKEGCKNHARSGGYCRRHNQVRSPDETVMGPNWDEPTAFVKSDDLADQLCSIRLGGSSPPVDPEVLELLVTM</sequence>
<reference evidence="1 2" key="1">
    <citation type="submission" date="2019-07" db="EMBL/GenBank/DDBJ databases">
        <title>Genomics analysis of Aphanomyces spp. identifies a new class of oomycete effector associated with host adaptation.</title>
        <authorList>
            <person name="Gaulin E."/>
        </authorList>
    </citation>
    <scope>NUCLEOTIDE SEQUENCE [LARGE SCALE GENOMIC DNA]</scope>
    <source>
        <strain evidence="1 2">ATCC 201684</strain>
    </source>
</reference>
<dbReference type="VEuPathDB" id="FungiDB:AeMF1_001311"/>
<accession>A0A6G0WAG2</accession>
<protein>
    <submittedName>
        <fullName evidence="1">Uncharacterized protein</fullName>
    </submittedName>
</protein>
<dbReference type="EMBL" id="VJMJ01000276">
    <property type="protein sequence ID" value="KAF0724226.1"/>
    <property type="molecule type" value="Genomic_DNA"/>
</dbReference>
<proteinExistence type="predicted"/>
<dbReference type="PANTHER" id="PTHR31827:SF1">
    <property type="entry name" value="EMB|CAB89363.1"/>
    <property type="match status" value="1"/>
</dbReference>
<gene>
    <name evidence="1" type="ORF">Ae201684_017039</name>
</gene>
<evidence type="ECO:0000313" key="2">
    <source>
        <dbReference type="Proteomes" id="UP000481153"/>
    </source>
</evidence>